<dbReference type="AlphaFoldDB" id="A0A1X7V8D9"/>
<evidence type="ECO:0000256" key="1">
    <source>
        <dbReference type="ARBA" id="ARBA00022856"/>
    </source>
</evidence>
<feature type="transmembrane region" description="Helical" evidence="2">
    <location>
        <begin position="386"/>
        <end position="407"/>
    </location>
</feature>
<dbReference type="EnsemblMetazoa" id="Aqu2.1.36271_001">
    <property type="protein sequence ID" value="Aqu2.1.36271_001"/>
    <property type="gene ID" value="Aqu2.1.36271"/>
</dbReference>
<feature type="transmembrane region" description="Helical" evidence="2">
    <location>
        <begin position="32"/>
        <end position="51"/>
    </location>
</feature>
<evidence type="ECO:0008006" key="4">
    <source>
        <dbReference type="Google" id="ProtNLM"/>
    </source>
</evidence>
<organism evidence="3">
    <name type="scientific">Amphimedon queenslandica</name>
    <name type="common">Sponge</name>
    <dbReference type="NCBI Taxonomy" id="400682"/>
    <lineage>
        <taxon>Eukaryota</taxon>
        <taxon>Metazoa</taxon>
        <taxon>Porifera</taxon>
        <taxon>Demospongiae</taxon>
        <taxon>Heteroscleromorpha</taxon>
        <taxon>Haplosclerida</taxon>
        <taxon>Niphatidae</taxon>
        <taxon>Amphimedon</taxon>
    </lineage>
</organism>
<protein>
    <recommendedName>
        <fullName evidence="4">Major facilitator superfamily (MFS) profile domain-containing protein</fullName>
    </recommendedName>
</protein>
<feature type="transmembrane region" description="Helical" evidence="2">
    <location>
        <begin position="350"/>
        <end position="374"/>
    </location>
</feature>
<feature type="transmembrane region" description="Helical" evidence="2">
    <location>
        <begin position="113"/>
        <end position="134"/>
    </location>
</feature>
<keyword evidence="2" id="KW-0812">Transmembrane</keyword>
<keyword evidence="2" id="KW-0472">Membrane</keyword>
<feature type="transmembrane region" description="Helical" evidence="2">
    <location>
        <begin position="497"/>
        <end position="519"/>
    </location>
</feature>
<dbReference type="SUPFAM" id="SSF103473">
    <property type="entry name" value="MFS general substrate transporter"/>
    <property type="match status" value="1"/>
</dbReference>
<dbReference type="InParanoid" id="A0A1X7V8D9"/>
<keyword evidence="2" id="KW-1133">Transmembrane helix</keyword>
<keyword evidence="1" id="KW-0813">Transport</keyword>
<feature type="transmembrane region" description="Helical" evidence="2">
    <location>
        <begin position="82"/>
        <end position="101"/>
    </location>
</feature>
<evidence type="ECO:0000256" key="2">
    <source>
        <dbReference type="SAM" id="Phobius"/>
    </source>
</evidence>
<evidence type="ECO:0000313" key="3">
    <source>
        <dbReference type="EnsemblMetazoa" id="Aqu2.1.36271_001"/>
    </source>
</evidence>
<feature type="transmembrane region" description="Helical" evidence="2">
    <location>
        <begin position="305"/>
        <end position="330"/>
    </location>
</feature>
<feature type="transmembrane region" description="Helical" evidence="2">
    <location>
        <begin position="146"/>
        <end position="165"/>
    </location>
</feature>
<dbReference type="OrthoDB" id="8904098at2759"/>
<name>A0A1X7V8D9_AMPQE</name>
<keyword evidence="1" id="KW-0571">Peptide transport</keyword>
<dbReference type="PANTHER" id="PTHR11654">
    <property type="entry name" value="OLIGOPEPTIDE TRANSPORTER-RELATED"/>
    <property type="match status" value="1"/>
</dbReference>
<dbReference type="GO" id="GO:0015833">
    <property type="term" value="P:peptide transport"/>
    <property type="evidence" value="ECO:0007669"/>
    <property type="project" value="UniProtKB-KW"/>
</dbReference>
<feature type="transmembrane region" description="Helical" evidence="2">
    <location>
        <begin position="186"/>
        <end position="209"/>
    </location>
</feature>
<feature type="transmembrane region" description="Helical" evidence="2">
    <location>
        <begin position="215"/>
        <end position="236"/>
    </location>
</feature>
<sequence>MDSTSTERSSSTNTIDKKKKFKRYWNELRSRSLNVPTVLLLIYSATIPLSHKTLNNIIPGFVGRNECENSNYIEDPLTINSLNVLSVSSLFLLIPFCGWLSDTKIGRGNAVYLSLWVGWLGSLLQALACCLQYYESCDRITVIGRYTLSSLAGIFLIISLAFMYTNILPYGIDQMMHLSSVKIRSFIHWLVWVYFFFDTIPLNIIFSFANYKTFVLINAVVACALFSLSLCLQFHLKHRFEHIPIPNPYKTVFKVLKSSLKRNRNKLQRRSAFTYWGKEPSRIDLAKERYGGPFSHEQVENVKTFLRILAVLAATFGFFIVFNSFVSAISASLPLQNGNNGLQGHAHYEIWFIAYGALLALIPVCELLILPLFPKFEYFLMNPLRGIGLANVLLTISIISLFLINLIGRHVSSSFTIEDRSDDSVPYWILLIPTVLAGTSLVILWLCSFEFLCSQAPFGMHGMIIGLFWFLYGAFNDIGTIILFLIYSFTYDSSKSFMSYTTITFGVIALLGLVLYILVARWYVKRVRDTDLNLRTVVENNWEQQLIKKSSYNQNDEFTVATDDEQ</sequence>
<proteinExistence type="predicted"/>
<keyword evidence="1" id="KW-0653">Protein transport</keyword>
<feature type="transmembrane region" description="Helical" evidence="2">
    <location>
        <begin position="427"/>
        <end position="452"/>
    </location>
</feature>
<reference evidence="3" key="1">
    <citation type="submission" date="2017-05" db="UniProtKB">
        <authorList>
            <consortium name="EnsemblMetazoa"/>
        </authorList>
    </citation>
    <scope>IDENTIFICATION</scope>
</reference>
<dbReference type="eggNOG" id="KOG1237">
    <property type="taxonomic scope" value="Eukaryota"/>
</dbReference>
<feature type="transmembrane region" description="Helical" evidence="2">
    <location>
        <begin position="464"/>
        <end position="491"/>
    </location>
</feature>
<dbReference type="InterPro" id="IPR036259">
    <property type="entry name" value="MFS_trans_sf"/>
</dbReference>
<accession>A0A1X7V8D9</accession>
<dbReference type="Gene3D" id="1.20.1250.20">
    <property type="entry name" value="MFS general substrate transporter like domains"/>
    <property type="match status" value="1"/>
</dbReference>